<evidence type="ECO:0000313" key="1">
    <source>
        <dbReference type="EMBL" id="KAK9018445.1"/>
    </source>
</evidence>
<dbReference type="Proteomes" id="UP001396334">
    <property type="component" value="Unassembled WGS sequence"/>
</dbReference>
<accession>A0ABR2RZM8</accession>
<protein>
    <submittedName>
        <fullName evidence="1">Uncharacterized protein</fullName>
    </submittedName>
</protein>
<organism evidence="1 2">
    <name type="scientific">Hibiscus sabdariffa</name>
    <name type="common">roselle</name>
    <dbReference type="NCBI Taxonomy" id="183260"/>
    <lineage>
        <taxon>Eukaryota</taxon>
        <taxon>Viridiplantae</taxon>
        <taxon>Streptophyta</taxon>
        <taxon>Embryophyta</taxon>
        <taxon>Tracheophyta</taxon>
        <taxon>Spermatophyta</taxon>
        <taxon>Magnoliopsida</taxon>
        <taxon>eudicotyledons</taxon>
        <taxon>Gunneridae</taxon>
        <taxon>Pentapetalae</taxon>
        <taxon>rosids</taxon>
        <taxon>malvids</taxon>
        <taxon>Malvales</taxon>
        <taxon>Malvaceae</taxon>
        <taxon>Malvoideae</taxon>
        <taxon>Hibiscus</taxon>
    </lineage>
</organism>
<evidence type="ECO:0000313" key="2">
    <source>
        <dbReference type="Proteomes" id="UP001396334"/>
    </source>
</evidence>
<dbReference type="EMBL" id="JBBPBN010000019">
    <property type="protein sequence ID" value="KAK9018445.1"/>
    <property type="molecule type" value="Genomic_DNA"/>
</dbReference>
<name>A0ABR2RZM8_9ROSI</name>
<comment type="caution">
    <text evidence="1">The sequence shown here is derived from an EMBL/GenBank/DDBJ whole genome shotgun (WGS) entry which is preliminary data.</text>
</comment>
<gene>
    <name evidence="1" type="ORF">V6N11_001420</name>
</gene>
<proteinExistence type="predicted"/>
<keyword evidence="2" id="KW-1185">Reference proteome</keyword>
<reference evidence="1 2" key="1">
    <citation type="journal article" date="2024" name="G3 (Bethesda)">
        <title>Genome assembly of Hibiscus sabdariffa L. provides insights into metabolisms of medicinal natural products.</title>
        <authorList>
            <person name="Kim T."/>
        </authorList>
    </citation>
    <scope>NUCLEOTIDE SEQUENCE [LARGE SCALE GENOMIC DNA]</scope>
    <source>
        <strain evidence="1">TK-2024</strain>
        <tissue evidence="1">Old leaves</tissue>
    </source>
</reference>
<sequence>MGLEEGTSSGEGTGCGEGIKCFNSEPVDNRFGYECMNDSGDGSSGSSESFLTYKRCRRLSLSSKVKVQNGGKASTDQVDFDKHV</sequence>